<dbReference type="InterPro" id="IPR006047">
    <property type="entry name" value="GH13_cat_dom"/>
</dbReference>
<evidence type="ECO:0000259" key="1">
    <source>
        <dbReference type="SMART" id="SM00642"/>
    </source>
</evidence>
<keyword evidence="3" id="KW-1185">Reference proteome</keyword>
<dbReference type="SMART" id="SM00642">
    <property type="entry name" value="Aamy"/>
    <property type="match status" value="1"/>
</dbReference>
<dbReference type="PANTHER" id="PTHR10357">
    <property type="entry name" value="ALPHA-AMYLASE FAMILY MEMBER"/>
    <property type="match status" value="1"/>
</dbReference>
<dbReference type="Gene3D" id="3.30.1590.10">
    <property type="entry name" value="Maltooligosyl trehalose synthase, domain 2"/>
    <property type="match status" value="1"/>
</dbReference>
<dbReference type="Pfam" id="PF00128">
    <property type="entry name" value="Alpha-amylase"/>
    <property type="match status" value="1"/>
</dbReference>
<accession>A0ABW1YEC0</accession>
<reference evidence="3" key="1">
    <citation type="journal article" date="2019" name="Int. J. Syst. Evol. Microbiol.">
        <title>The Global Catalogue of Microorganisms (GCM) 10K type strain sequencing project: providing services to taxonomists for standard genome sequencing and annotation.</title>
        <authorList>
            <consortium name="The Broad Institute Genomics Platform"/>
            <consortium name="The Broad Institute Genome Sequencing Center for Infectious Disease"/>
            <person name="Wu L."/>
            <person name="Ma J."/>
        </authorList>
    </citation>
    <scope>NUCLEOTIDE SEQUENCE [LARGE SCALE GENOMIC DNA]</scope>
    <source>
        <strain evidence="3">CGMCC 1.15772</strain>
    </source>
</reference>
<comment type="caution">
    <text evidence="2">The sequence shown here is derived from an EMBL/GenBank/DDBJ whole genome shotgun (WGS) entry which is preliminary data.</text>
</comment>
<gene>
    <name evidence="2" type="ORF">ACFP81_12090</name>
</gene>
<dbReference type="InterPro" id="IPR017853">
    <property type="entry name" value="GH"/>
</dbReference>
<sequence length="263" mass="28775">MIRVPRSTYRLQVTPTFLLSHAAAVLDYLHELGVDWVYLSPVTRAVEGSEHGYDVASPLEIDPLRGGEAAFQVLADAAHRLGMGVMVDTVPNHQGIAVPQQNPWWWSVLEQGPASPHARAFDIDWEAGGGQVLLPVLGSEADLEGLRLEGGLLYLGDLALPVAPGTLTPTDTAQQVYSRQHYRLIPWREGDSRLNYRRFFTITTLAGVRAEDPAVLEASHQETVRWVRSGLVDGLRIDHPDGLRDPGGYLAELQRLTGGVHGG</sequence>
<dbReference type="SUPFAM" id="SSF51445">
    <property type="entry name" value="(Trans)glycosidases"/>
    <property type="match status" value="1"/>
</dbReference>
<organism evidence="2 3">
    <name type="scientific">Deinococcus lacus</name>
    <dbReference type="NCBI Taxonomy" id="392561"/>
    <lineage>
        <taxon>Bacteria</taxon>
        <taxon>Thermotogati</taxon>
        <taxon>Deinococcota</taxon>
        <taxon>Deinococci</taxon>
        <taxon>Deinococcales</taxon>
        <taxon>Deinococcaceae</taxon>
        <taxon>Deinococcus</taxon>
    </lineage>
</organism>
<feature type="domain" description="Glycosyl hydrolase family 13 catalytic" evidence="1">
    <location>
        <begin position="12"/>
        <end position="254"/>
    </location>
</feature>
<dbReference type="Proteomes" id="UP001596297">
    <property type="component" value="Unassembled WGS sequence"/>
</dbReference>
<dbReference type="Gene3D" id="3.20.20.80">
    <property type="entry name" value="Glycosidases"/>
    <property type="match status" value="1"/>
</dbReference>
<evidence type="ECO:0000313" key="2">
    <source>
        <dbReference type="EMBL" id="MFC6592659.1"/>
    </source>
</evidence>
<dbReference type="EMBL" id="JBHSWD010000002">
    <property type="protein sequence ID" value="MFC6592659.1"/>
    <property type="molecule type" value="Genomic_DNA"/>
</dbReference>
<dbReference type="GO" id="GO:0016787">
    <property type="term" value="F:hydrolase activity"/>
    <property type="evidence" value="ECO:0007669"/>
    <property type="project" value="UniProtKB-KW"/>
</dbReference>
<protein>
    <submittedName>
        <fullName evidence="2">Alpha-amylase family glycosyl hydrolase</fullName>
    </submittedName>
</protein>
<dbReference type="PANTHER" id="PTHR10357:SF216">
    <property type="entry name" value="MALTOOLIGOSYL TREHALOSE SYNTHASE-RELATED"/>
    <property type="match status" value="1"/>
</dbReference>
<dbReference type="RefSeq" id="WP_380083780.1">
    <property type="nucleotide sequence ID" value="NZ_JBHSWD010000002.1"/>
</dbReference>
<name>A0ABW1YEC0_9DEIO</name>
<evidence type="ECO:0000313" key="3">
    <source>
        <dbReference type="Proteomes" id="UP001596297"/>
    </source>
</evidence>
<proteinExistence type="predicted"/>
<keyword evidence="2" id="KW-0378">Hydrolase</keyword>